<keyword evidence="2" id="KW-1185">Reference proteome</keyword>
<gene>
    <name evidence="1" type="ORF">ABID12_001806</name>
</gene>
<dbReference type="Proteomes" id="UP001549164">
    <property type="component" value="Unassembled WGS sequence"/>
</dbReference>
<accession>A0ABV2IAS6</accession>
<organism evidence="1 2">
    <name type="scientific">Martelella mangrovi</name>
    <dbReference type="NCBI Taxonomy" id="1397477"/>
    <lineage>
        <taxon>Bacteria</taxon>
        <taxon>Pseudomonadati</taxon>
        <taxon>Pseudomonadota</taxon>
        <taxon>Alphaproteobacteria</taxon>
        <taxon>Hyphomicrobiales</taxon>
        <taxon>Aurantimonadaceae</taxon>
        <taxon>Martelella</taxon>
    </lineage>
</organism>
<comment type="caution">
    <text evidence="1">The sequence shown here is derived from an EMBL/GenBank/DDBJ whole genome shotgun (WGS) entry which is preliminary data.</text>
</comment>
<name>A0ABV2IAS6_9HYPH</name>
<evidence type="ECO:0000313" key="2">
    <source>
        <dbReference type="Proteomes" id="UP001549164"/>
    </source>
</evidence>
<proteinExistence type="predicted"/>
<dbReference type="EMBL" id="JBEPLY010000005">
    <property type="protein sequence ID" value="MET3599866.1"/>
    <property type="molecule type" value="Genomic_DNA"/>
</dbReference>
<protein>
    <recommendedName>
        <fullName evidence="3">Integrase</fullName>
    </recommendedName>
</protein>
<sequence>MLNGLAELLVELGVSQYRLMAILEHSEAKTSKAYTHRADRWKLSNDAMQRLNVPHT</sequence>
<reference evidence="1 2" key="1">
    <citation type="submission" date="2024-06" db="EMBL/GenBank/DDBJ databases">
        <title>Genomic Encyclopedia of Type Strains, Phase IV (KMG-IV): sequencing the most valuable type-strain genomes for metagenomic binning, comparative biology and taxonomic classification.</title>
        <authorList>
            <person name="Goeker M."/>
        </authorList>
    </citation>
    <scope>NUCLEOTIDE SEQUENCE [LARGE SCALE GENOMIC DNA]</scope>
    <source>
        <strain evidence="1 2">DSM 28102</strain>
    </source>
</reference>
<evidence type="ECO:0000313" key="1">
    <source>
        <dbReference type="EMBL" id="MET3599866.1"/>
    </source>
</evidence>
<evidence type="ECO:0008006" key="3">
    <source>
        <dbReference type="Google" id="ProtNLM"/>
    </source>
</evidence>